<reference evidence="14 15" key="1">
    <citation type="submission" date="2006-02" db="EMBL/GenBank/DDBJ databases">
        <authorList>
            <person name="Waterbury J."/>
            <person name="Ferriera S."/>
            <person name="Johnson J."/>
            <person name="Kravitz S."/>
            <person name="Halpern A."/>
            <person name="Remington K."/>
            <person name="Beeson K."/>
            <person name="Tran B."/>
            <person name="Rogers Y.-H."/>
            <person name="Friedman R."/>
            <person name="Venter J.C."/>
        </authorList>
    </citation>
    <scope>NUCLEOTIDE SEQUENCE [LARGE SCALE GENOMIC DNA]</scope>
    <source>
        <strain evidence="14 15">Nb-231</strain>
    </source>
</reference>
<keyword evidence="4" id="KW-0410">Iron transport</keyword>
<keyword evidence="6" id="KW-0408">Iron</keyword>
<dbReference type="InterPro" id="IPR037066">
    <property type="entry name" value="Plug_dom_sf"/>
</dbReference>
<dbReference type="Gene3D" id="2.170.130.10">
    <property type="entry name" value="TonB-dependent receptor, plug domain"/>
    <property type="match status" value="1"/>
</dbReference>
<dbReference type="EMBL" id="AAOF01000026">
    <property type="protein sequence ID" value="EAR20290.1"/>
    <property type="molecule type" value="Genomic_DNA"/>
</dbReference>
<dbReference type="PANTHER" id="PTHR30069:SF28">
    <property type="entry name" value="TONB-DEPENDENT RECEPTOR YNCD-RELATED"/>
    <property type="match status" value="1"/>
</dbReference>
<evidence type="ECO:0000256" key="2">
    <source>
        <dbReference type="ARBA" id="ARBA00022448"/>
    </source>
</evidence>
<dbReference type="RefSeq" id="WP_005003555.1">
    <property type="nucleotide sequence ID" value="NZ_CH672427.1"/>
</dbReference>
<keyword evidence="3 10" id="KW-1134">Transmembrane beta strand</keyword>
<evidence type="ECO:0000256" key="11">
    <source>
        <dbReference type="RuleBase" id="RU003357"/>
    </source>
</evidence>
<dbReference type="PROSITE" id="PS52016">
    <property type="entry name" value="TONB_DEPENDENT_REC_3"/>
    <property type="match status" value="1"/>
</dbReference>
<dbReference type="STRING" id="314278.NB231_13686"/>
<evidence type="ECO:0000256" key="4">
    <source>
        <dbReference type="ARBA" id="ARBA00022496"/>
    </source>
</evidence>
<evidence type="ECO:0000313" key="14">
    <source>
        <dbReference type="EMBL" id="EAR20290.1"/>
    </source>
</evidence>
<keyword evidence="8 10" id="KW-0472">Membrane</keyword>
<evidence type="ECO:0000256" key="7">
    <source>
        <dbReference type="ARBA" id="ARBA00023077"/>
    </source>
</evidence>
<comment type="similarity">
    <text evidence="10 11">Belongs to the TonB-dependent receptor family.</text>
</comment>
<dbReference type="GO" id="GO:0009279">
    <property type="term" value="C:cell outer membrane"/>
    <property type="evidence" value="ECO:0007669"/>
    <property type="project" value="UniProtKB-SubCell"/>
</dbReference>
<dbReference type="eggNOG" id="COG4772">
    <property type="taxonomic scope" value="Bacteria"/>
</dbReference>
<evidence type="ECO:0000256" key="8">
    <source>
        <dbReference type="ARBA" id="ARBA00023136"/>
    </source>
</evidence>
<evidence type="ECO:0000313" key="15">
    <source>
        <dbReference type="Proteomes" id="UP000003374"/>
    </source>
</evidence>
<evidence type="ECO:0000259" key="13">
    <source>
        <dbReference type="SMART" id="SM00965"/>
    </source>
</evidence>
<keyword evidence="14" id="KW-0675">Receptor</keyword>
<organism evidence="14 15">
    <name type="scientific">Nitrococcus mobilis Nb-231</name>
    <dbReference type="NCBI Taxonomy" id="314278"/>
    <lineage>
        <taxon>Bacteria</taxon>
        <taxon>Pseudomonadati</taxon>
        <taxon>Pseudomonadota</taxon>
        <taxon>Gammaproteobacteria</taxon>
        <taxon>Chromatiales</taxon>
        <taxon>Ectothiorhodospiraceae</taxon>
        <taxon>Nitrococcus</taxon>
    </lineage>
</organism>
<keyword evidence="5 10" id="KW-0812">Transmembrane</keyword>
<evidence type="ECO:0000256" key="5">
    <source>
        <dbReference type="ARBA" id="ARBA00022692"/>
    </source>
</evidence>
<accession>A4BVH0</accession>
<dbReference type="CDD" id="cd01347">
    <property type="entry name" value="ligand_gated_channel"/>
    <property type="match status" value="1"/>
</dbReference>
<dbReference type="AlphaFoldDB" id="A4BVH0"/>
<protein>
    <submittedName>
        <fullName evidence="14">TonB-dependent receptor protein</fullName>
    </submittedName>
</protein>
<dbReference type="HOGENOM" id="CLU_008287_13_1_6"/>
<keyword evidence="15" id="KW-1185">Reference proteome</keyword>
<feature type="compositionally biased region" description="Low complexity" evidence="12">
    <location>
        <begin position="544"/>
        <end position="553"/>
    </location>
</feature>
<gene>
    <name evidence="14" type="ORF">NB231_13686</name>
</gene>
<evidence type="ECO:0000256" key="1">
    <source>
        <dbReference type="ARBA" id="ARBA00004571"/>
    </source>
</evidence>
<proteinExistence type="inferred from homology"/>
<dbReference type="OrthoDB" id="9760620at2"/>
<evidence type="ECO:0000256" key="10">
    <source>
        <dbReference type="PROSITE-ProRule" id="PRU01360"/>
    </source>
</evidence>
<dbReference type="InterPro" id="IPR036942">
    <property type="entry name" value="Beta-barrel_TonB_sf"/>
</dbReference>
<dbReference type="Gene3D" id="3.55.50.30">
    <property type="match status" value="1"/>
</dbReference>
<dbReference type="PANTHER" id="PTHR30069">
    <property type="entry name" value="TONB-DEPENDENT OUTER MEMBRANE RECEPTOR"/>
    <property type="match status" value="1"/>
</dbReference>
<keyword evidence="9 10" id="KW-0998">Cell outer membrane</keyword>
<feature type="domain" description="Secretin/TonB short N-terminal" evidence="13">
    <location>
        <begin position="48"/>
        <end position="99"/>
    </location>
</feature>
<sequence length="765" mass="84612">MRQRPLAIAIGLLLTLNTARAEERRFQFDLKAQKLSAALKAVASEVNVKLRYADGLLRDQSAPALHGRYSLREALDQLLGGAGLSYTVSPPGIVTIKMPANTTLAPLTVTAKPTPGSLTTPSILQTQAKLDRVPGGTTLIDGERLKEGVRFSASDALAYAPGVYVGDANAGVGGGTRISIRGSDVNSIISPIRGIMLLRNGLPFTSANGLSDTESINIYPADHIEVYRGANALEYGASTLGGAINFVNHTGYTSSGVKAGITAGSYGYLNPRISAGHAFDSGWDAYGSFSYIDFDGNRQNNDQDHYYGYGTLGYRWNEHHESRLHIDLQDHEYLIPSPLTKQQLEENPRQHTGSFDNPHSGFPVYRVDLQHSVRMNDGDRLDFGAYYFKKDFSFLFTEFGFFRDLWEDAGLSWRHQINGQLLGMKNRIVWGGLAQWMRIKDRNFGVTDGERGPLLSEERDKWQNFQVYLEDQLDLTDTFTLVLGIQAFYREVEYEDLMPDPGDPKTAGQEFSKVNPKLGFIWRATPAVQIYGNVSRSAEPPPLNNLSSVSSEPQLKTQTGTTVEIGTRGRTKWLRWDLAFYQAWLDNEFLITPTPPRFTDFSAANADDTLHTGVELGLESTLPLGLLADYDQIRIRGSYSWNHFRFDDDPVLGDNQLPGIPEHNARVELLYQHPSGFYIGPNVQVASKNFVDFTNTLAANSYALLGARIGWDNGKNLKVFVDGRNLTDEHYAASVFVTGDAGGQDRASFNPGPTRMIFGGVEIAF</sequence>
<dbReference type="Pfam" id="PF00593">
    <property type="entry name" value="TonB_dep_Rec_b-barrel"/>
    <property type="match status" value="1"/>
</dbReference>
<dbReference type="InterPro" id="IPR012910">
    <property type="entry name" value="Plug_dom"/>
</dbReference>
<dbReference type="SUPFAM" id="SSF56935">
    <property type="entry name" value="Porins"/>
    <property type="match status" value="1"/>
</dbReference>
<dbReference type="InterPro" id="IPR039426">
    <property type="entry name" value="TonB-dep_rcpt-like"/>
</dbReference>
<keyword evidence="4" id="KW-0406">Ion transport</keyword>
<keyword evidence="2 10" id="KW-0813">Transport</keyword>
<dbReference type="Gene3D" id="2.40.170.20">
    <property type="entry name" value="TonB-dependent receptor, beta-barrel domain"/>
    <property type="match status" value="1"/>
</dbReference>
<evidence type="ECO:0000256" key="3">
    <source>
        <dbReference type="ARBA" id="ARBA00022452"/>
    </source>
</evidence>
<dbReference type="SMART" id="SM00965">
    <property type="entry name" value="STN"/>
    <property type="match status" value="1"/>
</dbReference>
<dbReference type="Pfam" id="PF07715">
    <property type="entry name" value="Plug"/>
    <property type="match status" value="1"/>
</dbReference>
<comment type="caution">
    <text evidence="14">The sequence shown here is derived from an EMBL/GenBank/DDBJ whole genome shotgun (WGS) entry which is preliminary data.</text>
</comment>
<dbReference type="GO" id="GO:0044718">
    <property type="term" value="P:siderophore transmembrane transport"/>
    <property type="evidence" value="ECO:0007669"/>
    <property type="project" value="TreeGrafter"/>
</dbReference>
<keyword evidence="7 11" id="KW-0798">TonB box</keyword>
<comment type="subcellular location">
    <subcellularLocation>
        <location evidence="1 10">Cell outer membrane</location>
        <topology evidence="1 10">Multi-pass membrane protein</topology>
    </subcellularLocation>
</comment>
<evidence type="ECO:0000256" key="9">
    <source>
        <dbReference type="ARBA" id="ARBA00023237"/>
    </source>
</evidence>
<dbReference type="Proteomes" id="UP000003374">
    <property type="component" value="Unassembled WGS sequence"/>
</dbReference>
<evidence type="ECO:0000256" key="12">
    <source>
        <dbReference type="SAM" id="MobiDB-lite"/>
    </source>
</evidence>
<evidence type="ECO:0000256" key="6">
    <source>
        <dbReference type="ARBA" id="ARBA00023004"/>
    </source>
</evidence>
<dbReference type="GO" id="GO:0015344">
    <property type="term" value="F:siderophore uptake transmembrane transporter activity"/>
    <property type="evidence" value="ECO:0007669"/>
    <property type="project" value="TreeGrafter"/>
</dbReference>
<feature type="region of interest" description="Disordered" evidence="12">
    <location>
        <begin position="539"/>
        <end position="560"/>
    </location>
</feature>
<dbReference type="InterPro" id="IPR011662">
    <property type="entry name" value="Secretin/TonB_short_N"/>
</dbReference>
<name>A4BVH0_9GAMM</name>
<dbReference type="InterPro" id="IPR000531">
    <property type="entry name" value="Beta-barrel_TonB"/>
</dbReference>